<keyword evidence="1" id="KW-0732">Signal</keyword>
<evidence type="ECO:0000313" key="3">
    <source>
        <dbReference type="Proteomes" id="UP001558632"/>
    </source>
</evidence>
<dbReference type="GO" id="GO:0016874">
    <property type="term" value="F:ligase activity"/>
    <property type="evidence" value="ECO:0007669"/>
    <property type="project" value="UniProtKB-KW"/>
</dbReference>
<sequence length="79" mass="9022">MWFLLTIDSVDLCSTLAVNWKQLWRNCVQPNVDACRYMPSGEILLYTTRTVFPFQFSHTQNAVNGFVFSGQCSMSMSST</sequence>
<organism evidence="2 3">
    <name type="scientific">Trichinella spiralis</name>
    <name type="common">Trichina worm</name>
    <dbReference type="NCBI Taxonomy" id="6334"/>
    <lineage>
        <taxon>Eukaryota</taxon>
        <taxon>Metazoa</taxon>
        <taxon>Ecdysozoa</taxon>
        <taxon>Nematoda</taxon>
        <taxon>Enoplea</taxon>
        <taxon>Dorylaimia</taxon>
        <taxon>Trichinellida</taxon>
        <taxon>Trichinellidae</taxon>
        <taxon>Trichinella</taxon>
    </lineage>
</organism>
<evidence type="ECO:0000313" key="2">
    <source>
        <dbReference type="EMBL" id="KAL1243909.1"/>
    </source>
</evidence>
<comment type="caution">
    <text evidence="2">The sequence shown here is derived from an EMBL/GenBank/DDBJ whole genome shotgun (WGS) entry which is preliminary data.</text>
</comment>
<dbReference type="Proteomes" id="UP001558632">
    <property type="component" value="Unassembled WGS sequence"/>
</dbReference>
<reference evidence="2 3" key="1">
    <citation type="submission" date="2024-07" db="EMBL/GenBank/DDBJ databases">
        <title>Enhanced genomic and transcriptomic resources for Trichinella pseudospiralis and T. spiralis underpin the discovery of pronounced molecular differences between stages and species.</title>
        <authorList>
            <person name="Pasi K.K."/>
            <person name="La Rosa G."/>
            <person name="Gomez-Morales M.A."/>
            <person name="Tosini F."/>
            <person name="Sumanam S."/>
            <person name="Young N.D."/>
            <person name="Chang B.C."/>
            <person name="Robin G.B."/>
        </authorList>
    </citation>
    <scope>NUCLEOTIDE SEQUENCE [LARGE SCALE GENOMIC DNA]</scope>
    <source>
        <strain evidence="2">ISS534</strain>
    </source>
</reference>
<name>A0ABR3KWE9_TRISP</name>
<proteinExistence type="predicted"/>
<dbReference type="EMBL" id="JBEUSY010000153">
    <property type="protein sequence ID" value="KAL1243909.1"/>
    <property type="molecule type" value="Genomic_DNA"/>
</dbReference>
<accession>A0ABR3KWE9</accession>
<feature type="signal peptide" evidence="1">
    <location>
        <begin position="1"/>
        <end position="17"/>
    </location>
</feature>
<keyword evidence="3" id="KW-1185">Reference proteome</keyword>
<gene>
    <name evidence="2" type="ORF">TSPI_09095</name>
</gene>
<protein>
    <submittedName>
        <fullName evidence="2">Methionine--tRNA ligase</fullName>
    </submittedName>
</protein>
<keyword evidence="2" id="KW-0436">Ligase</keyword>
<feature type="chain" id="PRO_5046067181" evidence="1">
    <location>
        <begin position="18"/>
        <end position="79"/>
    </location>
</feature>
<evidence type="ECO:0000256" key="1">
    <source>
        <dbReference type="SAM" id="SignalP"/>
    </source>
</evidence>